<accession>A0A5N6DWK8</accession>
<reference evidence="1 2" key="1">
    <citation type="submission" date="2019-04" db="EMBL/GenBank/DDBJ databases">
        <title>Fungal friends and foes A comparative genomics study of 23 Aspergillus species from section Flavi.</title>
        <authorList>
            <consortium name="DOE Joint Genome Institute"/>
            <person name="Kjaerbolling I."/>
            <person name="Vesth T.C."/>
            <person name="Frisvad J.C."/>
            <person name="Nybo J.L."/>
            <person name="Theobald S."/>
            <person name="Kildgaard S."/>
            <person name="Petersen T.I."/>
            <person name="Kuo A."/>
            <person name="Sato A."/>
            <person name="Lyhne E.K."/>
            <person name="Kogle M.E."/>
            <person name="Wiebenga A."/>
            <person name="Kun R.S."/>
            <person name="Lubbers R.J."/>
            <person name="Makela M.R."/>
            <person name="Barry K."/>
            <person name="Chovatia M."/>
            <person name="Clum A."/>
            <person name="Daum C."/>
            <person name="Haridas S."/>
            <person name="He G."/>
            <person name="LaButti K."/>
            <person name="Lipzen A."/>
            <person name="Mondo S."/>
            <person name="Pangilinan J."/>
            <person name="Riley R."/>
            <person name="Salamov A."/>
            <person name="Simmons B.A."/>
            <person name="Magnuson J.K."/>
            <person name="Henrissat B."/>
            <person name="Mortensen U.H."/>
            <person name="Larsen T.O."/>
            <person name="De vries R.P."/>
            <person name="Grigoriev I.V."/>
            <person name="Machida M."/>
            <person name="Baker S.E."/>
            <person name="Andersen M.R."/>
        </authorList>
    </citation>
    <scope>NUCLEOTIDE SEQUENCE [LARGE SCALE GENOMIC DNA]</scope>
    <source>
        <strain evidence="1 2">CBS 117618</strain>
    </source>
</reference>
<sequence>MSRLAARLMWVVVRVLWRLGRTWMLCLVLEWRGGLGLDLVLVRECMGLRLLRLSMLLRRPSLVSVCLGRLLASMSRVYLSLRLVKVSLVLLPPRLSGPRLCLVSESLLLRLVRL</sequence>
<name>A0A5N6DWK8_ASPPA</name>
<protein>
    <submittedName>
        <fullName evidence="1">Uncharacterized protein</fullName>
    </submittedName>
</protein>
<evidence type="ECO:0000313" key="2">
    <source>
        <dbReference type="Proteomes" id="UP000326532"/>
    </source>
</evidence>
<proteinExistence type="predicted"/>
<gene>
    <name evidence="1" type="ORF">BDV34DRAFT_188442</name>
</gene>
<dbReference type="Proteomes" id="UP000326532">
    <property type="component" value="Unassembled WGS sequence"/>
</dbReference>
<dbReference type="VEuPathDB" id="FungiDB:BDV34DRAFT_188442"/>
<evidence type="ECO:0000313" key="1">
    <source>
        <dbReference type="EMBL" id="KAB8209479.1"/>
    </source>
</evidence>
<dbReference type="EMBL" id="ML734946">
    <property type="protein sequence ID" value="KAB8209479.1"/>
    <property type="molecule type" value="Genomic_DNA"/>
</dbReference>
<keyword evidence="2" id="KW-1185">Reference proteome</keyword>
<organism evidence="1 2">
    <name type="scientific">Aspergillus parasiticus</name>
    <dbReference type="NCBI Taxonomy" id="5067"/>
    <lineage>
        <taxon>Eukaryota</taxon>
        <taxon>Fungi</taxon>
        <taxon>Dikarya</taxon>
        <taxon>Ascomycota</taxon>
        <taxon>Pezizomycotina</taxon>
        <taxon>Eurotiomycetes</taxon>
        <taxon>Eurotiomycetidae</taxon>
        <taxon>Eurotiales</taxon>
        <taxon>Aspergillaceae</taxon>
        <taxon>Aspergillus</taxon>
        <taxon>Aspergillus subgen. Circumdati</taxon>
    </lineage>
</organism>
<dbReference type="AlphaFoldDB" id="A0A5N6DWK8"/>